<protein>
    <submittedName>
        <fullName evidence="3">Isochorismatase family protein</fullName>
    </submittedName>
</protein>
<organism evidence="3 4">
    <name type="scientific">Streptomyces kebangsaanensis</name>
    <dbReference type="NCBI Taxonomy" id="864058"/>
    <lineage>
        <taxon>Bacteria</taxon>
        <taxon>Bacillati</taxon>
        <taxon>Actinomycetota</taxon>
        <taxon>Actinomycetes</taxon>
        <taxon>Kitasatosporales</taxon>
        <taxon>Streptomycetaceae</taxon>
        <taxon>Streptomyces</taxon>
    </lineage>
</organism>
<dbReference type="InterPro" id="IPR036380">
    <property type="entry name" value="Isochorismatase-like_sf"/>
</dbReference>
<dbReference type="PIRSF" id="PIRSF001111">
    <property type="entry name" value="Isochorismatase"/>
    <property type="match status" value="1"/>
</dbReference>
<dbReference type="PANTHER" id="PTHR43540">
    <property type="entry name" value="PEROXYUREIDOACRYLATE/UREIDOACRYLATE AMIDOHYDROLASE-RELATED"/>
    <property type="match status" value="1"/>
</dbReference>
<comment type="caution">
    <text evidence="3">The sequence shown here is derived from an EMBL/GenBank/DDBJ whole genome shotgun (WGS) entry which is preliminary data.</text>
</comment>
<dbReference type="Pfam" id="PF00857">
    <property type="entry name" value="Isochorismatase"/>
    <property type="match status" value="1"/>
</dbReference>
<keyword evidence="4" id="KW-1185">Reference proteome</keyword>
<dbReference type="InterPro" id="IPR050272">
    <property type="entry name" value="Isochorismatase-like_hydrls"/>
</dbReference>
<dbReference type="SUPFAM" id="SSF52499">
    <property type="entry name" value="Isochorismatase-like hydrolases"/>
    <property type="match status" value="1"/>
</dbReference>
<dbReference type="PRINTS" id="PR01398">
    <property type="entry name" value="ISCHRISMTASE"/>
</dbReference>
<name>A0ABW6KVA9_9ACTN</name>
<reference evidence="3 4" key="1">
    <citation type="submission" date="2024-10" db="EMBL/GenBank/DDBJ databases">
        <title>The Natural Products Discovery Center: Release of the First 8490 Sequenced Strains for Exploring Actinobacteria Biosynthetic Diversity.</title>
        <authorList>
            <person name="Kalkreuter E."/>
            <person name="Kautsar S.A."/>
            <person name="Yang D."/>
            <person name="Bader C.D."/>
            <person name="Teijaro C.N."/>
            <person name="Fluegel L."/>
            <person name="Davis C.M."/>
            <person name="Simpson J.R."/>
            <person name="Lauterbach L."/>
            <person name="Steele A.D."/>
            <person name="Gui C."/>
            <person name="Meng S."/>
            <person name="Li G."/>
            <person name="Viehrig K."/>
            <person name="Ye F."/>
            <person name="Su P."/>
            <person name="Kiefer A.F."/>
            <person name="Nichols A."/>
            <person name="Cepeda A.J."/>
            <person name="Yan W."/>
            <person name="Fan B."/>
            <person name="Jiang Y."/>
            <person name="Adhikari A."/>
            <person name="Zheng C.-J."/>
            <person name="Schuster L."/>
            <person name="Cowan T.M."/>
            <person name="Smanski M.J."/>
            <person name="Chevrette M.G."/>
            <person name="De Carvalho L.P.S."/>
            <person name="Shen B."/>
        </authorList>
    </citation>
    <scope>NUCLEOTIDE SEQUENCE [LARGE SCALE GENOMIC DNA]</scope>
    <source>
        <strain evidence="3 4">NPDC007147</strain>
    </source>
</reference>
<dbReference type="Proteomes" id="UP001601197">
    <property type="component" value="Unassembled WGS sequence"/>
</dbReference>
<gene>
    <name evidence="3" type="ORF">ACFYNZ_13665</name>
</gene>
<sequence length="228" mass="24616">MKFTAGIPAIDPYPLPTAEDLPENVAAWTPDPRRAVLLVHDMQRYFLRPLPAGPREQLVRNAVRLREACAAAGVPVAYTTQPGDMTPEQRGLLHDFWGPGMRVDPADRLVVDALAPAAGDRVLTKWRYSAFFRSDLLEFMRGRGRDQLVVCGVYAHVGVLTTALEAFSNDIQVFLAADAVADFSRDAHRMALDYAAGRCAVVATTTALVDRLGVRTAAAPSGSLGASA</sequence>
<dbReference type="InterPro" id="IPR000868">
    <property type="entry name" value="Isochorismatase-like_dom"/>
</dbReference>
<feature type="domain" description="Isochorismatase-like" evidence="2">
    <location>
        <begin position="36"/>
        <end position="206"/>
    </location>
</feature>
<keyword evidence="1" id="KW-0378">Hydrolase</keyword>
<dbReference type="EMBL" id="JBIAFJ010000009">
    <property type="protein sequence ID" value="MFE9170553.1"/>
    <property type="molecule type" value="Genomic_DNA"/>
</dbReference>
<accession>A0ABW6KVA9</accession>
<proteinExistence type="predicted"/>
<dbReference type="PANTHER" id="PTHR43540:SF3">
    <property type="entry name" value="ENTEROBACTIN SYNTHASE COMPONENT B"/>
    <property type="match status" value="1"/>
</dbReference>
<dbReference type="RefSeq" id="WP_388346903.1">
    <property type="nucleotide sequence ID" value="NZ_JBIAFJ010000009.1"/>
</dbReference>
<evidence type="ECO:0000313" key="4">
    <source>
        <dbReference type="Proteomes" id="UP001601197"/>
    </source>
</evidence>
<evidence type="ECO:0000259" key="2">
    <source>
        <dbReference type="Pfam" id="PF00857"/>
    </source>
</evidence>
<evidence type="ECO:0000256" key="1">
    <source>
        <dbReference type="ARBA" id="ARBA00022801"/>
    </source>
</evidence>
<dbReference type="Gene3D" id="3.40.50.850">
    <property type="entry name" value="Isochorismatase-like"/>
    <property type="match status" value="1"/>
</dbReference>
<dbReference type="InterPro" id="IPR016291">
    <property type="entry name" value="Isochorismatase"/>
</dbReference>
<evidence type="ECO:0000313" key="3">
    <source>
        <dbReference type="EMBL" id="MFE9170553.1"/>
    </source>
</evidence>